<dbReference type="Pfam" id="PF16778">
    <property type="entry name" value="Phage_tail_APC"/>
    <property type="match status" value="1"/>
</dbReference>
<dbReference type="Gene3D" id="6.10.140.1310">
    <property type="match status" value="1"/>
</dbReference>
<feature type="domain" description="Phage tail assembly chaperone-like" evidence="1">
    <location>
        <begin position="80"/>
        <end position="140"/>
    </location>
</feature>
<gene>
    <name evidence="2" type="ORF">UFOVP17_26</name>
</gene>
<dbReference type="EMBL" id="LR796154">
    <property type="protein sequence ID" value="CAB4121913.1"/>
    <property type="molecule type" value="Genomic_DNA"/>
</dbReference>
<protein>
    <submittedName>
        <fullName evidence="2">Phage tail assembly chaperone protein</fullName>
    </submittedName>
</protein>
<evidence type="ECO:0000259" key="1">
    <source>
        <dbReference type="Pfam" id="PF16778"/>
    </source>
</evidence>
<accession>A0A6J5KKU3</accession>
<organism evidence="2">
    <name type="scientific">uncultured Caudovirales phage</name>
    <dbReference type="NCBI Taxonomy" id="2100421"/>
    <lineage>
        <taxon>Viruses</taxon>
        <taxon>Duplodnaviria</taxon>
        <taxon>Heunggongvirae</taxon>
        <taxon>Uroviricota</taxon>
        <taxon>Caudoviricetes</taxon>
        <taxon>Peduoviridae</taxon>
        <taxon>Maltschvirus</taxon>
        <taxon>Maltschvirus maltsch</taxon>
    </lineage>
</organism>
<name>A0A6J5KKU3_9CAUD</name>
<reference evidence="2" key="1">
    <citation type="submission" date="2020-04" db="EMBL/GenBank/DDBJ databases">
        <authorList>
            <person name="Chiriac C."/>
            <person name="Salcher M."/>
            <person name="Ghai R."/>
            <person name="Kavagutti S V."/>
        </authorList>
    </citation>
    <scope>NUCLEOTIDE SEQUENCE</scope>
</reference>
<proteinExistence type="predicted"/>
<evidence type="ECO:0000313" key="2">
    <source>
        <dbReference type="EMBL" id="CAB4121913.1"/>
    </source>
</evidence>
<dbReference type="InterPro" id="IPR031893">
    <property type="entry name" value="Phage_tail_APC"/>
</dbReference>
<sequence length="141" mass="15879">MNNALISPLEQVYSFDGILIGIRIAEVSQTPFEVAEPLYWVECADEVVADQWYFQSQTASCQLVPLEIPLLSQYEQKLAVIIAERNLRLSASDWTQLADVIASHDSAWLNAWNVYRQALRDLPASITEANIDTISFPIPPQ</sequence>